<proteinExistence type="predicted"/>
<protein>
    <submittedName>
        <fullName evidence="1">Uncharacterized protein</fullName>
    </submittedName>
</protein>
<sequence length="117" mass="13162">MHFFRYAAYVFFIIVSGKCSNARGYGEYSDSIARYKFFPLAAAAYSSSPQHCLENKYHNASLGKYYSGKCDPDPNDSCAGFTAVLHDDKAIVLSFRGTMRFMQLVEEADLSAFHEKV</sequence>
<dbReference type="PANTHER" id="PTHR45908:SF23">
    <property type="entry name" value="FUNGAL LIPASE-LIKE DOMAIN-CONTAINING PROTEIN"/>
    <property type="match status" value="1"/>
</dbReference>
<dbReference type="Proteomes" id="UP000054495">
    <property type="component" value="Unassembled WGS sequence"/>
</dbReference>
<evidence type="ECO:0000313" key="2">
    <source>
        <dbReference type="Proteomes" id="UP000054495"/>
    </source>
</evidence>
<keyword evidence="2" id="KW-1185">Reference proteome</keyword>
<dbReference type="AlphaFoldDB" id="A0A0D6L538"/>
<dbReference type="InterPro" id="IPR029058">
    <property type="entry name" value="AB_hydrolase_fold"/>
</dbReference>
<dbReference type="EMBL" id="KE126363">
    <property type="protein sequence ID" value="EPB66214.1"/>
    <property type="molecule type" value="Genomic_DNA"/>
</dbReference>
<gene>
    <name evidence="1" type="ORF">ANCCEY_14693</name>
</gene>
<dbReference type="PANTHER" id="PTHR45908">
    <property type="entry name" value="PROTEIN CBG11750-RELATED"/>
    <property type="match status" value="1"/>
</dbReference>
<organism evidence="1 2">
    <name type="scientific">Ancylostoma ceylanicum</name>
    <dbReference type="NCBI Taxonomy" id="53326"/>
    <lineage>
        <taxon>Eukaryota</taxon>
        <taxon>Metazoa</taxon>
        <taxon>Ecdysozoa</taxon>
        <taxon>Nematoda</taxon>
        <taxon>Chromadorea</taxon>
        <taxon>Rhabditida</taxon>
        <taxon>Rhabditina</taxon>
        <taxon>Rhabditomorpha</taxon>
        <taxon>Strongyloidea</taxon>
        <taxon>Ancylostomatidae</taxon>
        <taxon>Ancylostomatinae</taxon>
        <taxon>Ancylostoma</taxon>
    </lineage>
</organism>
<accession>A0A0D6L538</accession>
<reference evidence="1 2" key="1">
    <citation type="submission" date="2013-05" db="EMBL/GenBank/DDBJ databases">
        <title>Draft genome of the parasitic nematode Anyclostoma ceylanicum.</title>
        <authorList>
            <person name="Mitreva M."/>
        </authorList>
    </citation>
    <scope>NUCLEOTIDE SEQUENCE [LARGE SCALE GENOMIC DNA]</scope>
</reference>
<dbReference type="Gene3D" id="3.40.50.1820">
    <property type="entry name" value="alpha/beta hydrolase"/>
    <property type="match status" value="1"/>
</dbReference>
<name>A0A0D6L538_9BILA</name>
<evidence type="ECO:0000313" key="1">
    <source>
        <dbReference type="EMBL" id="EPB66214.1"/>
    </source>
</evidence>